<comment type="subcellular location">
    <subcellularLocation>
        <location evidence="2">Cell outer membrane</location>
    </subcellularLocation>
    <subcellularLocation>
        <location evidence="1">Cell surface</location>
    </subcellularLocation>
</comment>
<evidence type="ECO:0000256" key="4">
    <source>
        <dbReference type="ARBA" id="ARBA00022452"/>
    </source>
</evidence>
<evidence type="ECO:0000256" key="6">
    <source>
        <dbReference type="ARBA" id="ARBA00022729"/>
    </source>
</evidence>
<feature type="compositionally biased region" description="Basic and acidic residues" evidence="10">
    <location>
        <begin position="14"/>
        <end position="26"/>
    </location>
</feature>
<dbReference type="Gene3D" id="3.30.1300.30">
    <property type="entry name" value="GSPII I/J protein-like"/>
    <property type="match status" value="1"/>
</dbReference>
<proteinExistence type="predicted"/>
<reference evidence="13 14" key="1">
    <citation type="submission" date="2018-05" db="EMBL/GenBank/DDBJ databases">
        <title>Draft Genome Sequences for a Diverse set of 7 Haemophilus Species.</title>
        <authorList>
            <person name="Nichols M."/>
            <person name="Topaz N."/>
            <person name="Wang X."/>
            <person name="Wang X."/>
            <person name="Boxrud D."/>
        </authorList>
    </citation>
    <scope>NUCLEOTIDE SEQUENCE [LARGE SCALE GENOMIC DNA]</scope>
    <source>
        <strain evidence="13 14">C2015005473</strain>
    </source>
</reference>
<accession>A0ABX9HPW6</accession>
<feature type="region of interest" description="Disordered" evidence="10">
    <location>
        <begin position="1"/>
        <end position="60"/>
    </location>
</feature>
<keyword evidence="7" id="KW-0653">Protein transport</keyword>
<name>A0ABX9HPW6_9PAST</name>
<organism evidence="13 14">
    <name type="scientific">Haemophilus sputorum</name>
    <dbReference type="NCBI Taxonomy" id="1078480"/>
    <lineage>
        <taxon>Bacteria</taxon>
        <taxon>Pseudomonadati</taxon>
        <taxon>Pseudomonadota</taxon>
        <taxon>Gammaproteobacteria</taxon>
        <taxon>Pasteurellales</taxon>
        <taxon>Pasteurellaceae</taxon>
        <taxon>Haemophilus</taxon>
    </lineage>
</organism>
<keyword evidence="3" id="KW-0813">Transport</keyword>
<dbReference type="Pfam" id="PF03895">
    <property type="entry name" value="YadA_anchor"/>
    <property type="match status" value="1"/>
</dbReference>
<evidence type="ECO:0000256" key="5">
    <source>
        <dbReference type="ARBA" id="ARBA00022692"/>
    </source>
</evidence>
<dbReference type="SUPFAM" id="SSF54523">
    <property type="entry name" value="Pili subunits"/>
    <property type="match status" value="1"/>
</dbReference>
<feature type="compositionally biased region" description="Polar residues" evidence="10">
    <location>
        <begin position="34"/>
        <end position="58"/>
    </location>
</feature>
<keyword evidence="6" id="KW-0732">Signal</keyword>
<evidence type="ECO:0000256" key="8">
    <source>
        <dbReference type="ARBA" id="ARBA00023136"/>
    </source>
</evidence>
<evidence type="ECO:0000256" key="7">
    <source>
        <dbReference type="ARBA" id="ARBA00022927"/>
    </source>
</evidence>
<comment type="caution">
    <text evidence="13">The sequence shown here is derived from an EMBL/GenBank/DDBJ whole genome shotgun (WGS) entry which is preliminary data.</text>
</comment>
<dbReference type="InterPro" id="IPR011049">
    <property type="entry name" value="Serralysin-like_metalloprot_C"/>
</dbReference>
<evidence type="ECO:0000256" key="10">
    <source>
        <dbReference type="SAM" id="MobiDB-lite"/>
    </source>
</evidence>
<evidence type="ECO:0000259" key="12">
    <source>
        <dbReference type="Pfam" id="PF05658"/>
    </source>
</evidence>
<dbReference type="Gene3D" id="2.60.40.4050">
    <property type="match status" value="2"/>
</dbReference>
<keyword evidence="4" id="KW-1134">Transmembrane beta strand</keyword>
<dbReference type="SUPFAM" id="SSF101967">
    <property type="entry name" value="Adhesin YadA, collagen-binding domain"/>
    <property type="match status" value="1"/>
</dbReference>
<dbReference type="EMBL" id="QEQG01000010">
    <property type="protein sequence ID" value="RDF10286.1"/>
    <property type="molecule type" value="Genomic_DNA"/>
</dbReference>
<dbReference type="Proteomes" id="UP000253950">
    <property type="component" value="Unassembled WGS sequence"/>
</dbReference>
<evidence type="ECO:0000256" key="9">
    <source>
        <dbReference type="ARBA" id="ARBA00023237"/>
    </source>
</evidence>
<keyword evidence="9" id="KW-0998">Cell outer membrane</keyword>
<evidence type="ECO:0000256" key="2">
    <source>
        <dbReference type="ARBA" id="ARBA00004442"/>
    </source>
</evidence>
<feature type="domain" description="Trimeric autotransporter adhesin YadA-like C-terminal membrane anchor" evidence="11">
    <location>
        <begin position="145"/>
        <end position="205"/>
    </location>
</feature>
<dbReference type="InterPro" id="IPR045584">
    <property type="entry name" value="Pilin-like"/>
</dbReference>
<evidence type="ECO:0000256" key="1">
    <source>
        <dbReference type="ARBA" id="ARBA00004241"/>
    </source>
</evidence>
<dbReference type="InterPro" id="IPR008640">
    <property type="entry name" value="Adhesin_Head_dom"/>
</dbReference>
<dbReference type="Pfam" id="PF05658">
    <property type="entry name" value="YadA_head"/>
    <property type="match status" value="2"/>
</dbReference>
<evidence type="ECO:0000259" key="11">
    <source>
        <dbReference type="Pfam" id="PF03895"/>
    </source>
</evidence>
<feature type="domain" description="Trimeric autotransporter adhesin YadA-like head" evidence="12">
    <location>
        <begin position="50"/>
        <end position="76"/>
    </location>
</feature>
<evidence type="ECO:0000313" key="13">
    <source>
        <dbReference type="EMBL" id="RDF10286.1"/>
    </source>
</evidence>
<dbReference type="CDD" id="cd12820">
    <property type="entry name" value="LbR_YadA-like"/>
    <property type="match status" value="1"/>
</dbReference>
<keyword evidence="8" id="KW-0472">Membrane</keyword>
<protein>
    <submittedName>
        <fullName evidence="13">Adhesin</fullName>
    </submittedName>
</protein>
<sequence>MSKDGKTASAADNTSKRDSAKAKGKDATAVGYGSNASGENGTALGNNSQASGKNSTAVGQGAKATANNSVALGQGSVANEANTVSVGSQGNERRVTNVADPIRGTDAANKQYVDRSVGAVRSELKKTDKKLRGGIAGATAAANIPQVTKPGGSVLGLGVGNYKGQSAVAVGYSRASDNNRVIFKVSGAATTQGDYNVGAGVGYQW</sequence>
<gene>
    <name evidence="13" type="ORF">DPV84_08390</name>
</gene>
<dbReference type="InterPro" id="IPR005594">
    <property type="entry name" value="YadA_C"/>
</dbReference>
<keyword evidence="5" id="KW-0812">Transmembrane</keyword>
<evidence type="ECO:0000313" key="14">
    <source>
        <dbReference type="Proteomes" id="UP000253950"/>
    </source>
</evidence>
<evidence type="ECO:0000256" key="3">
    <source>
        <dbReference type="ARBA" id="ARBA00022448"/>
    </source>
</evidence>
<feature type="domain" description="Trimeric autotransporter adhesin YadA-like head" evidence="12">
    <location>
        <begin position="22"/>
        <end position="48"/>
    </location>
</feature>
<keyword evidence="14" id="KW-1185">Reference proteome</keyword>